<dbReference type="InterPro" id="IPR000524">
    <property type="entry name" value="Tscrpt_reg_HTH_GntR"/>
</dbReference>
<evidence type="ECO:0000313" key="6">
    <source>
        <dbReference type="Proteomes" id="UP000267250"/>
    </source>
</evidence>
<dbReference type="InterPro" id="IPR036390">
    <property type="entry name" value="WH_DNA-bd_sf"/>
</dbReference>
<dbReference type="GO" id="GO:0003677">
    <property type="term" value="F:DNA binding"/>
    <property type="evidence" value="ECO:0007669"/>
    <property type="project" value="UniProtKB-KW"/>
</dbReference>
<dbReference type="SUPFAM" id="SSF46785">
    <property type="entry name" value="Winged helix' DNA-binding domain"/>
    <property type="match status" value="1"/>
</dbReference>
<dbReference type="Proteomes" id="UP000267250">
    <property type="component" value="Chromosome"/>
</dbReference>
<evidence type="ECO:0000256" key="1">
    <source>
        <dbReference type="ARBA" id="ARBA00023015"/>
    </source>
</evidence>
<dbReference type="PROSITE" id="PS50949">
    <property type="entry name" value="HTH_GNTR"/>
    <property type="match status" value="1"/>
</dbReference>
<evidence type="ECO:0000256" key="3">
    <source>
        <dbReference type="ARBA" id="ARBA00023163"/>
    </source>
</evidence>
<sequence length="320" mass="36356">MEFRIDRKSGVPIYIQLKEQIKSMIDRGILVPGDKLPTERELAEKLQISRNRVSVAYKELEDENIIVSRQGRGTFVAGEIAGVKEPGRKDKLLKIIDLALEEAMELGFSFDDFLTIAYVRAKEKEAQMSQIKVAFVECNKEQLDSLLKEIDLGPKVKKLSYLIQEIRKEPVRLKEALSAADLIVTTRFHFQELKKFLAGMNVELLEIAFEPKMSTIIKLARIPTGIPVGLICSTENFAKEVEKTLNRIGLGNVELKVNTNEEEEVLRKFIQGLDYIIVSPHRYHQVAMLAQGEKEIIEFASLPDHGSTKMLKMAMLDLKK</sequence>
<keyword evidence="3" id="KW-0804">Transcription</keyword>
<feature type="domain" description="HTH gntR-type" evidence="4">
    <location>
        <begin position="11"/>
        <end position="79"/>
    </location>
</feature>
<dbReference type="GO" id="GO:0003700">
    <property type="term" value="F:DNA-binding transcription factor activity"/>
    <property type="evidence" value="ECO:0007669"/>
    <property type="project" value="InterPro"/>
</dbReference>
<dbReference type="PRINTS" id="PR00035">
    <property type="entry name" value="HTHGNTR"/>
</dbReference>
<dbReference type="RefSeq" id="WP_127016739.1">
    <property type="nucleotide sequence ID" value="NZ_CP016379.1"/>
</dbReference>
<dbReference type="PANTHER" id="PTHR38445">
    <property type="entry name" value="HTH-TYPE TRANSCRIPTIONAL REPRESSOR YTRA"/>
    <property type="match status" value="1"/>
</dbReference>
<organism evidence="5 6">
    <name type="scientific">Anoxybacter fermentans</name>
    <dbReference type="NCBI Taxonomy" id="1323375"/>
    <lineage>
        <taxon>Bacteria</taxon>
        <taxon>Bacillati</taxon>
        <taxon>Bacillota</taxon>
        <taxon>Clostridia</taxon>
        <taxon>Halanaerobiales</taxon>
        <taxon>Anoxybacter</taxon>
    </lineage>
</organism>
<reference evidence="5 6" key="1">
    <citation type="submission" date="2016-07" db="EMBL/GenBank/DDBJ databases">
        <title>Genome and transcriptome analysis of iron-reducing fermentative bacteria Anoxybacter fermentans.</title>
        <authorList>
            <person name="Zeng X."/>
            <person name="Shao Z."/>
        </authorList>
    </citation>
    <scope>NUCLEOTIDE SEQUENCE [LARGE SCALE GENOMIC DNA]</scope>
    <source>
        <strain evidence="5 6">DY22613</strain>
    </source>
</reference>
<dbReference type="AlphaFoldDB" id="A0A3Q9HQR0"/>
<protein>
    <recommendedName>
        <fullName evidence="4">HTH gntR-type domain-containing protein</fullName>
    </recommendedName>
</protein>
<dbReference type="OrthoDB" id="9802328at2"/>
<dbReference type="PANTHER" id="PTHR38445:SF9">
    <property type="entry name" value="HTH-TYPE TRANSCRIPTIONAL REPRESSOR YTRA"/>
    <property type="match status" value="1"/>
</dbReference>
<accession>A0A3Q9HQR0</accession>
<evidence type="ECO:0000256" key="2">
    <source>
        <dbReference type="ARBA" id="ARBA00023125"/>
    </source>
</evidence>
<keyword evidence="1" id="KW-0805">Transcription regulation</keyword>
<proteinExistence type="predicted"/>
<gene>
    <name evidence="5" type="ORF">BBF96_08405</name>
</gene>
<dbReference type="KEGG" id="aft:BBF96_08405"/>
<dbReference type="Pfam" id="PF00392">
    <property type="entry name" value="GntR"/>
    <property type="match status" value="1"/>
</dbReference>
<dbReference type="InterPro" id="IPR036388">
    <property type="entry name" value="WH-like_DNA-bd_sf"/>
</dbReference>
<name>A0A3Q9HQR0_9FIRM</name>
<dbReference type="SMART" id="SM00345">
    <property type="entry name" value="HTH_GNTR"/>
    <property type="match status" value="1"/>
</dbReference>
<keyword evidence="2" id="KW-0238">DNA-binding</keyword>
<evidence type="ECO:0000259" key="4">
    <source>
        <dbReference type="PROSITE" id="PS50949"/>
    </source>
</evidence>
<keyword evidence="6" id="KW-1185">Reference proteome</keyword>
<dbReference type="EMBL" id="CP016379">
    <property type="protein sequence ID" value="AZR73401.1"/>
    <property type="molecule type" value="Genomic_DNA"/>
</dbReference>
<dbReference type="CDD" id="cd07377">
    <property type="entry name" value="WHTH_GntR"/>
    <property type="match status" value="1"/>
</dbReference>
<dbReference type="Gene3D" id="1.10.10.10">
    <property type="entry name" value="Winged helix-like DNA-binding domain superfamily/Winged helix DNA-binding domain"/>
    <property type="match status" value="1"/>
</dbReference>
<evidence type="ECO:0000313" key="5">
    <source>
        <dbReference type="EMBL" id="AZR73401.1"/>
    </source>
</evidence>